<evidence type="ECO:0000256" key="10">
    <source>
        <dbReference type="ARBA" id="ARBA00023328"/>
    </source>
</evidence>
<dbReference type="InterPro" id="IPR013252">
    <property type="entry name" value="Ndc80_Spc24"/>
</dbReference>
<evidence type="ECO:0000256" key="2">
    <source>
        <dbReference type="ARBA" id="ARBA00007804"/>
    </source>
</evidence>
<comment type="subcellular location">
    <subcellularLocation>
        <location evidence="1">Cytoplasm</location>
        <location evidence="1">Cytoskeleton</location>
        <location evidence="1">Microtubule organizing center</location>
    </subcellularLocation>
    <subcellularLocation>
        <location evidence="11">Nucleus</location>
    </subcellularLocation>
    <subcellularLocation>
        <location evidence="11">Chromosome</location>
        <location evidence="11">Centromere</location>
        <location evidence="11">Kinetochore</location>
    </subcellularLocation>
</comment>
<gene>
    <name evidence="13" type="ORF">AYO20_08227</name>
</gene>
<evidence type="ECO:0000313" key="13">
    <source>
        <dbReference type="EMBL" id="OAL31317.1"/>
    </source>
</evidence>
<evidence type="ECO:0000256" key="12">
    <source>
        <dbReference type="SAM" id="Coils"/>
    </source>
</evidence>
<keyword evidence="14" id="KW-1185">Reference proteome</keyword>
<evidence type="ECO:0000256" key="11">
    <source>
        <dbReference type="RuleBase" id="RU368011"/>
    </source>
</evidence>
<evidence type="ECO:0000313" key="14">
    <source>
        <dbReference type="Proteomes" id="UP000185904"/>
    </source>
</evidence>
<dbReference type="GO" id="GO:0007059">
    <property type="term" value="P:chromosome segregation"/>
    <property type="evidence" value="ECO:0007669"/>
    <property type="project" value="TreeGrafter"/>
</dbReference>
<keyword evidence="6 11" id="KW-0995">Kinetochore</keyword>
<keyword evidence="10 11" id="KW-0137">Centromere</keyword>
<dbReference type="PANTHER" id="PTHR22142">
    <property type="match status" value="1"/>
</dbReference>
<evidence type="ECO:0000256" key="1">
    <source>
        <dbReference type="ARBA" id="ARBA00004267"/>
    </source>
</evidence>
<dbReference type="SUPFAM" id="SSF143026">
    <property type="entry name" value="Kinetochore globular domain"/>
    <property type="match status" value="1"/>
</dbReference>
<evidence type="ECO:0000256" key="8">
    <source>
        <dbReference type="ARBA" id="ARBA00023242"/>
    </source>
</evidence>
<evidence type="ECO:0000256" key="3">
    <source>
        <dbReference type="ARBA" id="ARBA00022454"/>
    </source>
</evidence>
<dbReference type="EMBL" id="LVCJ01000063">
    <property type="protein sequence ID" value="OAL31317.1"/>
    <property type="molecule type" value="Genomic_DNA"/>
</dbReference>
<comment type="function">
    <text evidence="11">Acts as a component of the essential kinetochore-associated NDC80 complex, which is required for chromosome segregation and spindle checkpoint activity.</text>
</comment>
<keyword evidence="3 11" id="KW-0158">Chromosome</keyword>
<dbReference type="GO" id="GO:0031262">
    <property type="term" value="C:Ndc80 complex"/>
    <property type="evidence" value="ECO:0007669"/>
    <property type="project" value="TreeGrafter"/>
</dbReference>
<sequence>MLLDEDPSTLIRATISNFNIAPDKAALSRVNDSLSTLQQSRELRVRDAETALRKLSRQLATLSSQHREVLSGHDSGRHASEIVQLDTRKFRIAKQASELEAESERLEAELERLKLRLSTLEEQGVEGDESTRQTREVDDPTILRLWLYRSLGIALEQDEAGNYNKATIANTKKGDVHVVNIDPKFSKWFYADYFWQTMQG</sequence>
<accession>A0A178CPE3</accession>
<feature type="coiled-coil region" evidence="12">
    <location>
        <begin position="89"/>
        <end position="123"/>
    </location>
</feature>
<dbReference type="Gene3D" id="3.30.160.430">
    <property type="match status" value="1"/>
</dbReference>
<dbReference type="Proteomes" id="UP000185904">
    <property type="component" value="Unassembled WGS sequence"/>
</dbReference>
<comment type="caution">
    <text evidence="13">The sequence shown here is derived from an EMBL/GenBank/DDBJ whole genome shotgun (WGS) entry which is preliminary data.</text>
</comment>
<dbReference type="GeneID" id="34591634"/>
<dbReference type="InterPro" id="IPR038066">
    <property type="entry name" value="Spc24_Fungi_globular_sf"/>
</dbReference>
<proteinExistence type="inferred from homology"/>
<keyword evidence="9 11" id="KW-0131">Cell cycle</keyword>
<dbReference type="Pfam" id="PF08286">
    <property type="entry name" value="Spc24"/>
    <property type="match status" value="1"/>
</dbReference>
<evidence type="ECO:0000256" key="4">
    <source>
        <dbReference type="ARBA" id="ARBA00022618"/>
    </source>
</evidence>
<evidence type="ECO:0000256" key="7">
    <source>
        <dbReference type="ARBA" id="ARBA00023054"/>
    </source>
</evidence>
<keyword evidence="7 12" id="KW-0175">Coiled coil</keyword>
<protein>
    <recommendedName>
        <fullName evidence="11">Kinetochore protein Spc24</fullName>
    </recommendedName>
</protein>
<name>A0A178CPE3_9EURO</name>
<dbReference type="GO" id="GO:0005634">
    <property type="term" value="C:nucleus"/>
    <property type="evidence" value="ECO:0007669"/>
    <property type="project" value="UniProtKB-SubCell"/>
</dbReference>
<dbReference type="AlphaFoldDB" id="A0A178CPE3"/>
<evidence type="ECO:0000256" key="5">
    <source>
        <dbReference type="ARBA" id="ARBA00022776"/>
    </source>
</evidence>
<dbReference type="GO" id="GO:0051301">
    <property type="term" value="P:cell division"/>
    <property type="evidence" value="ECO:0007669"/>
    <property type="project" value="UniProtKB-UniRule"/>
</dbReference>
<reference evidence="13 14" key="1">
    <citation type="submission" date="2016-03" db="EMBL/GenBank/DDBJ databases">
        <title>The draft genome sequence of Fonsecaea nubica causative agent of cutaneous subcutaneous infection in human host.</title>
        <authorList>
            <person name="Costa F."/>
            <person name="Sybren D.H."/>
            <person name="Raittz R.T."/>
            <person name="Weiss V.A."/>
            <person name="Leao A.C."/>
            <person name="Gomes R."/>
            <person name="De Souza E.M."/>
            <person name="Pedrosa F.O."/>
            <person name="Steffens M.B."/>
            <person name="Bombassaro A."/>
            <person name="Tadra-Sfeir M.Z."/>
            <person name="Moreno L.F."/>
            <person name="Najafzadeh M.J."/>
            <person name="Felipe M.S."/>
            <person name="Teixeira M."/>
            <person name="Sun J."/>
            <person name="Xi L."/>
            <person name="Castro M.A."/>
            <person name="Vicente V.A."/>
        </authorList>
    </citation>
    <scope>NUCLEOTIDE SEQUENCE [LARGE SCALE GENOMIC DNA]</scope>
    <source>
        <strain evidence="13 14">CBS 269.64</strain>
    </source>
</reference>
<evidence type="ECO:0000256" key="9">
    <source>
        <dbReference type="ARBA" id="ARBA00023306"/>
    </source>
</evidence>
<keyword evidence="8 11" id="KW-0539">Nucleus</keyword>
<comment type="subunit">
    <text evidence="11">Component of the NDC80 complex.</text>
</comment>
<dbReference type="CDD" id="cd11565">
    <property type="entry name" value="RWD_Spc24"/>
    <property type="match status" value="1"/>
</dbReference>
<keyword evidence="5 11" id="KW-0498">Mitosis</keyword>
<evidence type="ECO:0000256" key="6">
    <source>
        <dbReference type="ARBA" id="ARBA00022838"/>
    </source>
</evidence>
<comment type="similarity">
    <text evidence="2 11">Belongs to the SPC24 family.</text>
</comment>
<organism evidence="13 14">
    <name type="scientific">Fonsecaea nubica</name>
    <dbReference type="NCBI Taxonomy" id="856822"/>
    <lineage>
        <taxon>Eukaryota</taxon>
        <taxon>Fungi</taxon>
        <taxon>Dikarya</taxon>
        <taxon>Ascomycota</taxon>
        <taxon>Pezizomycotina</taxon>
        <taxon>Eurotiomycetes</taxon>
        <taxon>Chaetothyriomycetidae</taxon>
        <taxon>Chaetothyriales</taxon>
        <taxon>Herpotrichiellaceae</taxon>
        <taxon>Fonsecaea</taxon>
    </lineage>
</organism>
<dbReference type="GO" id="GO:0008017">
    <property type="term" value="F:microtubule binding"/>
    <property type="evidence" value="ECO:0007669"/>
    <property type="project" value="TreeGrafter"/>
</dbReference>
<dbReference type="OrthoDB" id="3344830at2759"/>
<dbReference type="GO" id="GO:0005815">
    <property type="term" value="C:microtubule organizing center"/>
    <property type="evidence" value="ECO:0007669"/>
    <property type="project" value="UniProtKB-SubCell"/>
</dbReference>
<dbReference type="PANTHER" id="PTHR22142:SF2">
    <property type="entry name" value="KINETOCHORE PROTEIN SPC24"/>
    <property type="match status" value="1"/>
</dbReference>
<keyword evidence="4 11" id="KW-0132">Cell division</keyword>
<dbReference type="RefSeq" id="XP_022497504.1">
    <property type="nucleotide sequence ID" value="XM_022646507.1"/>
</dbReference>